<dbReference type="InParanoid" id="D6Z6G6"/>
<dbReference type="AlphaFoldDB" id="D6Z6G6"/>
<evidence type="ECO:0000256" key="7">
    <source>
        <dbReference type="ARBA" id="ARBA00022989"/>
    </source>
</evidence>
<evidence type="ECO:0000256" key="5">
    <source>
        <dbReference type="ARBA" id="ARBA00022519"/>
    </source>
</evidence>
<dbReference type="GO" id="GO:0015628">
    <property type="term" value="P:protein secretion by the type II secretion system"/>
    <property type="evidence" value="ECO:0007669"/>
    <property type="project" value="InterPro"/>
</dbReference>
<dbReference type="NCBIfam" id="TIGR02532">
    <property type="entry name" value="IV_pilin_GFxxxE"/>
    <property type="match status" value="1"/>
</dbReference>
<dbReference type="SUPFAM" id="SSF54523">
    <property type="entry name" value="Pili subunits"/>
    <property type="match status" value="1"/>
</dbReference>
<accession>D6Z6G6</accession>
<dbReference type="PRINTS" id="PR00885">
    <property type="entry name" value="BCTERIALGSPH"/>
</dbReference>
<dbReference type="InterPro" id="IPR022346">
    <property type="entry name" value="T2SS_GspH"/>
</dbReference>
<name>D6Z6G6_DESAT</name>
<dbReference type="EMBL" id="CP001940">
    <property type="protein sequence ID" value="ADH86931.1"/>
    <property type="molecule type" value="Genomic_DNA"/>
</dbReference>
<evidence type="ECO:0000259" key="12">
    <source>
        <dbReference type="Pfam" id="PF12019"/>
    </source>
</evidence>
<organism evidence="13 14">
    <name type="scientific">Desulfurivibrio alkaliphilus (strain DSM 19089 / UNIQEM U267 / AHT2)</name>
    <dbReference type="NCBI Taxonomy" id="589865"/>
    <lineage>
        <taxon>Bacteria</taxon>
        <taxon>Pseudomonadati</taxon>
        <taxon>Thermodesulfobacteriota</taxon>
        <taxon>Desulfobulbia</taxon>
        <taxon>Desulfobulbales</taxon>
        <taxon>Desulfobulbaceae</taxon>
        <taxon>Desulfurivibrio</taxon>
    </lineage>
</organism>
<reference evidence="14" key="1">
    <citation type="submission" date="2010-02" db="EMBL/GenBank/DDBJ databases">
        <title>Complete sequence of Desulfurivibrio alkaliphilus AHT2.</title>
        <authorList>
            <consortium name="US DOE Joint Genome Institute"/>
            <person name="Pitluck S."/>
            <person name="Chertkov O."/>
            <person name="Detter J.C."/>
            <person name="Han C."/>
            <person name="Tapia R."/>
            <person name="Larimer F."/>
            <person name="Land M."/>
            <person name="Hauser L."/>
            <person name="Kyrpides N."/>
            <person name="Mikhailova N."/>
            <person name="Sorokin D.Y."/>
            <person name="Muyzer G."/>
            <person name="Woyke T."/>
        </authorList>
    </citation>
    <scope>NUCLEOTIDE SEQUENCE [LARGE SCALE GENOMIC DNA]</scope>
    <source>
        <strain evidence="14">DSM 19089 / UNIQEM U267 / AHT2</strain>
    </source>
</reference>
<dbReference type="InterPro" id="IPR012902">
    <property type="entry name" value="N_methyl_site"/>
</dbReference>
<dbReference type="Gene3D" id="3.55.40.10">
    <property type="entry name" value="minor pseudopilin epsh domain"/>
    <property type="match status" value="1"/>
</dbReference>
<dbReference type="InterPro" id="IPR049875">
    <property type="entry name" value="TypeII_GspH"/>
</dbReference>
<dbReference type="RefSeq" id="WP_013164445.1">
    <property type="nucleotide sequence ID" value="NC_014216.1"/>
</dbReference>
<dbReference type="PROSITE" id="PS00409">
    <property type="entry name" value="PROKAR_NTER_METHYL"/>
    <property type="match status" value="1"/>
</dbReference>
<evidence type="ECO:0000256" key="10">
    <source>
        <dbReference type="ARBA" id="ARBA00030775"/>
    </source>
</evidence>
<proteinExistence type="inferred from homology"/>
<dbReference type="OrthoDB" id="5730913at2"/>
<dbReference type="Pfam" id="PF12019">
    <property type="entry name" value="GspH"/>
    <property type="match status" value="1"/>
</dbReference>
<keyword evidence="6 11" id="KW-0812">Transmembrane</keyword>
<dbReference type="GO" id="GO:0005886">
    <property type="term" value="C:plasma membrane"/>
    <property type="evidence" value="ECO:0007669"/>
    <property type="project" value="UniProtKB-SubCell"/>
</dbReference>
<comment type="similarity">
    <text evidence="9">Belongs to the GSP H family.</text>
</comment>
<evidence type="ECO:0000313" key="13">
    <source>
        <dbReference type="EMBL" id="ADH86931.1"/>
    </source>
</evidence>
<dbReference type="InterPro" id="IPR045584">
    <property type="entry name" value="Pilin-like"/>
</dbReference>
<keyword evidence="4" id="KW-0488">Methylation</keyword>
<keyword evidence="5" id="KW-0997">Cell inner membrane</keyword>
<feature type="transmembrane region" description="Helical" evidence="11">
    <location>
        <begin position="12"/>
        <end position="35"/>
    </location>
</feature>
<keyword evidence="8 11" id="KW-0472">Membrane</keyword>
<evidence type="ECO:0000256" key="11">
    <source>
        <dbReference type="SAM" id="Phobius"/>
    </source>
</evidence>
<dbReference type="STRING" id="589865.DaAHT2_2266"/>
<dbReference type="HOGENOM" id="CLU_111963_2_0_7"/>
<comment type="subcellular location">
    <subcellularLocation>
        <location evidence="1">Cell inner membrane</location>
        <topology evidence="1">Single-pass membrane protein</topology>
    </subcellularLocation>
</comment>
<evidence type="ECO:0000256" key="8">
    <source>
        <dbReference type="ARBA" id="ARBA00023136"/>
    </source>
</evidence>
<keyword evidence="7 11" id="KW-1133">Transmembrane helix</keyword>
<dbReference type="Pfam" id="PF07963">
    <property type="entry name" value="N_methyl"/>
    <property type="match status" value="1"/>
</dbReference>
<evidence type="ECO:0000256" key="3">
    <source>
        <dbReference type="ARBA" id="ARBA00022475"/>
    </source>
</evidence>
<evidence type="ECO:0000256" key="1">
    <source>
        <dbReference type="ARBA" id="ARBA00004377"/>
    </source>
</evidence>
<dbReference type="KEGG" id="dak:DaAHT2_2266"/>
<dbReference type="eggNOG" id="COG2165">
    <property type="taxonomic scope" value="Bacteria"/>
</dbReference>
<sequence length="183" mass="20276">MALVNGNNNSGFTLIEVIVVLLIIGLLVGVVGLSLGSRDRPLETEAERLAALLRLAGQETLLTSTPTAVGFHAEGYRFYRYDLAGGDWHLLAAGALRPRQLDHDFILELRLLEEDDTPVNLPYLDYEDDQRLLPRIYFFPGGELTPFAVTLAADTVARRYTVQGNLQGEIGVEIEELRRPGGW</sequence>
<evidence type="ECO:0000256" key="6">
    <source>
        <dbReference type="ARBA" id="ARBA00022692"/>
    </source>
</evidence>
<evidence type="ECO:0000256" key="4">
    <source>
        <dbReference type="ARBA" id="ARBA00022481"/>
    </source>
</evidence>
<dbReference type="Proteomes" id="UP000001508">
    <property type="component" value="Chromosome"/>
</dbReference>
<dbReference type="NCBIfam" id="TIGR01708">
    <property type="entry name" value="typeII_sec_gspH"/>
    <property type="match status" value="1"/>
</dbReference>
<dbReference type="InterPro" id="IPR002416">
    <property type="entry name" value="T2SS_protein-GspH"/>
</dbReference>
<evidence type="ECO:0000313" key="14">
    <source>
        <dbReference type="Proteomes" id="UP000001508"/>
    </source>
</evidence>
<evidence type="ECO:0000256" key="2">
    <source>
        <dbReference type="ARBA" id="ARBA00021549"/>
    </source>
</evidence>
<feature type="domain" description="General secretion pathway GspH" evidence="12">
    <location>
        <begin position="45"/>
        <end position="168"/>
    </location>
</feature>
<gene>
    <name evidence="13" type="ordered locus">DaAHT2_2266</name>
</gene>
<evidence type="ECO:0000256" key="9">
    <source>
        <dbReference type="ARBA" id="ARBA00025772"/>
    </source>
</evidence>
<dbReference type="GO" id="GO:0015627">
    <property type="term" value="C:type II protein secretion system complex"/>
    <property type="evidence" value="ECO:0007669"/>
    <property type="project" value="InterPro"/>
</dbReference>
<dbReference type="FunCoup" id="D6Z6G6">
    <property type="interactions" value="50"/>
</dbReference>
<keyword evidence="14" id="KW-1185">Reference proteome</keyword>
<keyword evidence="3" id="KW-1003">Cell membrane</keyword>
<protein>
    <recommendedName>
        <fullName evidence="2">Type II secretion system protein H</fullName>
    </recommendedName>
    <alternativeName>
        <fullName evidence="10">General secretion pathway protein H</fullName>
    </alternativeName>
</protein>